<dbReference type="PANTHER" id="PTHR19818:SF69">
    <property type="entry name" value="ZINC FINGER PROTEIN ZIC 5"/>
    <property type="match status" value="1"/>
</dbReference>
<name>A0A556V4M7_BAGYA</name>
<dbReference type="Gene3D" id="3.30.160.60">
    <property type="entry name" value="Classic Zinc Finger"/>
    <property type="match status" value="3"/>
</dbReference>
<reference evidence="8 9" key="1">
    <citation type="journal article" date="2019" name="Genome Biol. Evol.">
        <title>Whole-Genome Sequencing of the Giant Devil Catfish, Bagarius yarrelli.</title>
        <authorList>
            <person name="Jiang W."/>
            <person name="Lv Y."/>
            <person name="Cheng L."/>
            <person name="Yang K."/>
            <person name="Chao B."/>
            <person name="Wang X."/>
            <person name="Li Y."/>
            <person name="Pan X."/>
            <person name="You X."/>
            <person name="Zhang Y."/>
            <person name="Yang J."/>
            <person name="Li J."/>
            <person name="Zhang X."/>
            <person name="Liu S."/>
            <person name="Sun C."/>
            <person name="Yang J."/>
            <person name="Shi Q."/>
        </authorList>
    </citation>
    <scope>NUCLEOTIDE SEQUENCE [LARGE SCALE GENOMIC DNA]</scope>
    <source>
        <strain evidence="8">JWS20170419001</strain>
        <tissue evidence="8">Muscle</tissue>
    </source>
</reference>
<evidence type="ECO:0000256" key="5">
    <source>
        <dbReference type="PROSITE-ProRule" id="PRU00042"/>
    </source>
</evidence>
<dbReference type="InterPro" id="IPR050329">
    <property type="entry name" value="GLI_C2H2-zinc-finger"/>
</dbReference>
<evidence type="ECO:0000313" key="8">
    <source>
        <dbReference type="EMBL" id="TSU62973.1"/>
    </source>
</evidence>
<evidence type="ECO:0000256" key="3">
    <source>
        <dbReference type="ARBA" id="ARBA00022771"/>
    </source>
</evidence>
<evidence type="ECO:0000259" key="7">
    <source>
        <dbReference type="PROSITE" id="PS50157"/>
    </source>
</evidence>
<dbReference type="Pfam" id="PF00096">
    <property type="entry name" value="zf-C2H2"/>
    <property type="match status" value="1"/>
</dbReference>
<feature type="compositionally biased region" description="Basic and acidic residues" evidence="6">
    <location>
        <begin position="431"/>
        <end position="442"/>
    </location>
</feature>
<feature type="compositionally biased region" description="Low complexity" evidence="6">
    <location>
        <begin position="362"/>
        <end position="374"/>
    </location>
</feature>
<dbReference type="AlphaFoldDB" id="A0A556V4M7"/>
<protein>
    <submittedName>
        <fullName evidence="8">Zinc finger protein ZIC 5</fullName>
    </submittedName>
</protein>
<organism evidence="8 9">
    <name type="scientific">Bagarius yarrelli</name>
    <name type="common">Goonch</name>
    <name type="synonym">Bagrus yarrelli</name>
    <dbReference type="NCBI Taxonomy" id="175774"/>
    <lineage>
        <taxon>Eukaryota</taxon>
        <taxon>Metazoa</taxon>
        <taxon>Chordata</taxon>
        <taxon>Craniata</taxon>
        <taxon>Vertebrata</taxon>
        <taxon>Euteleostomi</taxon>
        <taxon>Actinopterygii</taxon>
        <taxon>Neopterygii</taxon>
        <taxon>Teleostei</taxon>
        <taxon>Ostariophysi</taxon>
        <taxon>Siluriformes</taxon>
        <taxon>Sisoridae</taxon>
        <taxon>Sisorinae</taxon>
        <taxon>Bagarius</taxon>
    </lineage>
</organism>
<dbReference type="SUPFAM" id="SSF57667">
    <property type="entry name" value="beta-beta-alpha zinc fingers"/>
    <property type="match status" value="1"/>
</dbReference>
<dbReference type="GO" id="GO:0008270">
    <property type="term" value="F:zinc ion binding"/>
    <property type="evidence" value="ECO:0007669"/>
    <property type="project" value="UniProtKB-KW"/>
</dbReference>
<dbReference type="GO" id="GO:0005634">
    <property type="term" value="C:nucleus"/>
    <property type="evidence" value="ECO:0007669"/>
    <property type="project" value="UniProtKB-ARBA"/>
</dbReference>
<keyword evidence="3 5" id="KW-0863">Zinc-finger</keyword>
<proteinExistence type="predicted"/>
<evidence type="ECO:0000256" key="2">
    <source>
        <dbReference type="ARBA" id="ARBA00022737"/>
    </source>
</evidence>
<comment type="caution">
    <text evidence="8">The sequence shown here is derived from an EMBL/GenBank/DDBJ whole genome shotgun (WGS) entry which is preliminary data.</text>
</comment>
<dbReference type="GO" id="GO:0000981">
    <property type="term" value="F:DNA-binding transcription factor activity, RNA polymerase II-specific"/>
    <property type="evidence" value="ECO:0007669"/>
    <property type="project" value="TreeGrafter"/>
</dbReference>
<evidence type="ECO:0000313" key="9">
    <source>
        <dbReference type="Proteomes" id="UP000319801"/>
    </source>
</evidence>
<dbReference type="Proteomes" id="UP000319801">
    <property type="component" value="Unassembled WGS sequence"/>
</dbReference>
<feature type="region of interest" description="Disordered" evidence="6">
    <location>
        <begin position="347"/>
        <end position="392"/>
    </location>
</feature>
<keyword evidence="9" id="KW-1185">Reference proteome</keyword>
<dbReference type="SMART" id="SM00355">
    <property type="entry name" value="ZnF_C2H2"/>
    <property type="match status" value="3"/>
</dbReference>
<sequence>MEPSLSKRNSAIRLADLAATQPLPHQNMTGFPGIGGHHPHTHHAHLHPGEMGNDPGVALTPFGPEHMAQTNALKLSPSQHIQSHPEAQTAASFPSSQTTVGFPVAHPHSGYASSRDFILRRELSASAMHALGDQHSSASSPHHHGMFISPTGAYGHTDGGAHPLFTGLHEQAPPGAHHHALNGQMRLGLPGDIYGRPEHFGHRPEHYGPSLHGYNSMNLNVNLSSAPHGATGAFLRYMRQPIKQELICKWIDQEQSSKKPCSKTFSTMHELVNHVTVEHVGGPEQSTHVCFWEECEKPFKCEFDGCDRKFANSSDRKKHSHVHTSDKPYYCKVRGCDKSYTHPSSLRKHMKVHCKSPPPPSSSSAAAYHSSSSALGDALAPSTEAQRSRAANLSPQVTNLNEWYVCQGSAVPNNIHTPSSDVPTSESDGEDSFRHSDPRTML</sequence>
<dbReference type="InterPro" id="IPR041643">
    <property type="entry name" value="Znf_ZIC"/>
</dbReference>
<dbReference type="GO" id="GO:0000978">
    <property type="term" value="F:RNA polymerase II cis-regulatory region sequence-specific DNA binding"/>
    <property type="evidence" value="ECO:0007669"/>
    <property type="project" value="TreeGrafter"/>
</dbReference>
<dbReference type="FunFam" id="3.30.160.60:FF:001330">
    <property type="entry name" value="Zinc finger protein ZIC 4"/>
    <property type="match status" value="1"/>
</dbReference>
<feature type="compositionally biased region" description="Polar residues" evidence="6">
    <location>
        <begin position="412"/>
        <end position="426"/>
    </location>
</feature>
<dbReference type="GO" id="GO:0045944">
    <property type="term" value="P:positive regulation of transcription by RNA polymerase II"/>
    <property type="evidence" value="ECO:0007669"/>
    <property type="project" value="UniProtKB-ARBA"/>
</dbReference>
<feature type="domain" description="C2H2-type" evidence="7">
    <location>
        <begin position="299"/>
        <end position="328"/>
    </location>
</feature>
<keyword evidence="1" id="KW-0479">Metal-binding</keyword>
<feature type="domain" description="C2H2-type" evidence="7">
    <location>
        <begin position="329"/>
        <end position="358"/>
    </location>
</feature>
<dbReference type="EMBL" id="VCAZ01000119">
    <property type="protein sequence ID" value="TSU62973.1"/>
    <property type="molecule type" value="Genomic_DNA"/>
</dbReference>
<feature type="compositionally biased region" description="Polar residues" evidence="6">
    <location>
        <begin position="383"/>
        <end position="392"/>
    </location>
</feature>
<dbReference type="InterPro" id="IPR036236">
    <property type="entry name" value="Znf_C2H2_sf"/>
</dbReference>
<dbReference type="PROSITE" id="PS50157">
    <property type="entry name" value="ZINC_FINGER_C2H2_2"/>
    <property type="match status" value="2"/>
</dbReference>
<dbReference type="Pfam" id="PF18366">
    <property type="entry name" value="zf_ZIC"/>
    <property type="match status" value="1"/>
</dbReference>
<dbReference type="PANTHER" id="PTHR19818">
    <property type="entry name" value="ZINC FINGER PROTEIN ZIC AND GLI"/>
    <property type="match status" value="1"/>
</dbReference>
<evidence type="ECO:0000256" key="1">
    <source>
        <dbReference type="ARBA" id="ARBA00022723"/>
    </source>
</evidence>
<dbReference type="OrthoDB" id="3214149at2759"/>
<evidence type="ECO:0000256" key="4">
    <source>
        <dbReference type="ARBA" id="ARBA00022833"/>
    </source>
</evidence>
<gene>
    <name evidence="8" type="ORF">Baya_12241</name>
</gene>
<feature type="region of interest" description="Disordered" evidence="6">
    <location>
        <begin position="412"/>
        <end position="442"/>
    </location>
</feature>
<dbReference type="FunFam" id="3.30.160.60:FF:000039">
    <property type="entry name" value="Zinc finger protein ZIC 1"/>
    <property type="match status" value="1"/>
</dbReference>
<keyword evidence="4" id="KW-0862">Zinc</keyword>
<keyword evidence="2" id="KW-0677">Repeat</keyword>
<accession>A0A556V4M7</accession>
<dbReference type="InterPro" id="IPR013087">
    <property type="entry name" value="Znf_C2H2_type"/>
</dbReference>
<dbReference type="PROSITE" id="PS00028">
    <property type="entry name" value="ZINC_FINGER_C2H2_1"/>
    <property type="match status" value="2"/>
</dbReference>
<evidence type="ECO:0000256" key="6">
    <source>
        <dbReference type="SAM" id="MobiDB-lite"/>
    </source>
</evidence>